<dbReference type="Proteomes" id="UP000291613">
    <property type="component" value="Unassembled WGS sequence"/>
</dbReference>
<evidence type="ECO:0000313" key="3">
    <source>
        <dbReference type="Proteomes" id="UP000291613"/>
    </source>
</evidence>
<feature type="transmembrane region" description="Helical" evidence="1">
    <location>
        <begin position="12"/>
        <end position="33"/>
    </location>
</feature>
<name>A0A4Q9GJK0_9HYPH</name>
<sequence>MSGFLSWLRFGVIAAASLLGVLFLTHYVAITYAELDEPWFWGVVVCGFSVVVSVLAMGKEQNDEDRRLSGD</sequence>
<dbReference type="AlphaFoldDB" id="A0A4Q9GJK0"/>
<keyword evidence="3" id="KW-1185">Reference proteome</keyword>
<reference evidence="2 3" key="1">
    <citation type="submission" date="2019-02" db="EMBL/GenBank/DDBJ databases">
        <title>Hansschlegelia quercus sp. nov., a novel methylotrophic bacterium from buds of oak (Quercus robur L.).</title>
        <authorList>
            <person name="Agafonova N.V."/>
            <person name="Kaparullina E.N."/>
            <person name="Grouzdev D.S."/>
            <person name="Doronina N.V."/>
        </authorList>
    </citation>
    <scope>NUCLEOTIDE SEQUENCE [LARGE SCALE GENOMIC DNA]</scope>
    <source>
        <strain evidence="2 3">Dub</strain>
    </source>
</reference>
<evidence type="ECO:0000256" key="1">
    <source>
        <dbReference type="SAM" id="Phobius"/>
    </source>
</evidence>
<keyword evidence="1" id="KW-0472">Membrane</keyword>
<keyword evidence="1" id="KW-0812">Transmembrane</keyword>
<proteinExistence type="predicted"/>
<evidence type="ECO:0000313" key="2">
    <source>
        <dbReference type="EMBL" id="TBN53245.1"/>
    </source>
</evidence>
<dbReference type="RefSeq" id="WP_131003302.1">
    <property type="nucleotide sequence ID" value="NZ_JBHSZR010000007.1"/>
</dbReference>
<dbReference type="EMBL" id="SIUB01000004">
    <property type="protein sequence ID" value="TBN53245.1"/>
    <property type="molecule type" value="Genomic_DNA"/>
</dbReference>
<gene>
    <name evidence="2" type="ORF">EYR15_09440</name>
</gene>
<protein>
    <submittedName>
        <fullName evidence="2">Uncharacterized protein</fullName>
    </submittedName>
</protein>
<accession>A0A4Q9GJK0</accession>
<keyword evidence="1" id="KW-1133">Transmembrane helix</keyword>
<feature type="transmembrane region" description="Helical" evidence="1">
    <location>
        <begin position="39"/>
        <end position="58"/>
    </location>
</feature>
<comment type="caution">
    <text evidence="2">The sequence shown here is derived from an EMBL/GenBank/DDBJ whole genome shotgun (WGS) entry which is preliminary data.</text>
</comment>
<organism evidence="2 3">
    <name type="scientific">Hansschlegelia quercus</name>
    <dbReference type="NCBI Taxonomy" id="2528245"/>
    <lineage>
        <taxon>Bacteria</taxon>
        <taxon>Pseudomonadati</taxon>
        <taxon>Pseudomonadota</taxon>
        <taxon>Alphaproteobacteria</taxon>
        <taxon>Hyphomicrobiales</taxon>
        <taxon>Methylopilaceae</taxon>
        <taxon>Hansschlegelia</taxon>
    </lineage>
</organism>